<proteinExistence type="predicted"/>
<organism evidence="1 2">
    <name type="scientific">Chaenocephalus aceratus</name>
    <name type="common">Blackfin icefish</name>
    <name type="synonym">Chaenichthys aceratus</name>
    <dbReference type="NCBI Taxonomy" id="36190"/>
    <lineage>
        <taxon>Eukaryota</taxon>
        <taxon>Metazoa</taxon>
        <taxon>Chordata</taxon>
        <taxon>Craniata</taxon>
        <taxon>Vertebrata</taxon>
        <taxon>Euteleostomi</taxon>
        <taxon>Actinopterygii</taxon>
        <taxon>Neopterygii</taxon>
        <taxon>Teleostei</taxon>
        <taxon>Neoteleostei</taxon>
        <taxon>Acanthomorphata</taxon>
        <taxon>Eupercaria</taxon>
        <taxon>Perciformes</taxon>
        <taxon>Notothenioidei</taxon>
        <taxon>Channichthyidae</taxon>
        <taxon>Chaenocephalus</taxon>
    </lineage>
</organism>
<feature type="non-terminal residue" evidence="1">
    <location>
        <position position="64"/>
    </location>
</feature>
<evidence type="ECO:0000313" key="2">
    <source>
        <dbReference type="Proteomes" id="UP001057452"/>
    </source>
</evidence>
<protein>
    <submittedName>
        <fullName evidence="1">Uncharacterized protein</fullName>
    </submittedName>
</protein>
<keyword evidence="2" id="KW-1185">Reference proteome</keyword>
<accession>A0ACB9W6T5</accession>
<reference evidence="1" key="1">
    <citation type="submission" date="2022-05" db="EMBL/GenBank/DDBJ databases">
        <title>Chromosome-level genome of Chaenocephalus aceratus.</title>
        <authorList>
            <person name="Park H."/>
        </authorList>
    </citation>
    <scope>NUCLEOTIDE SEQUENCE</scope>
    <source>
        <strain evidence="1">KU_202001</strain>
    </source>
</reference>
<sequence>TCVVQRQVQQRIKATRPPGDRARDPISINYPDDEAQHQQCGHHSSLAHTQRLRPVNGPSLRLCS</sequence>
<name>A0ACB9W6T5_CHAAC</name>
<dbReference type="EMBL" id="CM043802">
    <property type="protein sequence ID" value="KAI4808705.1"/>
    <property type="molecule type" value="Genomic_DNA"/>
</dbReference>
<comment type="caution">
    <text evidence="1">The sequence shown here is derived from an EMBL/GenBank/DDBJ whole genome shotgun (WGS) entry which is preliminary data.</text>
</comment>
<evidence type="ECO:0000313" key="1">
    <source>
        <dbReference type="EMBL" id="KAI4808705.1"/>
    </source>
</evidence>
<dbReference type="Proteomes" id="UP001057452">
    <property type="component" value="Chromosome 18"/>
</dbReference>
<feature type="non-terminal residue" evidence="1">
    <location>
        <position position="1"/>
    </location>
</feature>
<gene>
    <name evidence="1" type="ORF">KUCAC02_000753</name>
</gene>